<dbReference type="FunFam" id="3.80.10.10:FF:001678">
    <property type="entry name" value="Calmodulin-binding receptor kinase CaMRLK"/>
    <property type="match status" value="1"/>
</dbReference>
<dbReference type="PANTHER" id="PTHR48062">
    <property type="entry name" value="RECEPTOR-LIKE PROTEIN 14"/>
    <property type="match status" value="1"/>
</dbReference>
<evidence type="ECO:0000256" key="3">
    <source>
        <dbReference type="ARBA" id="ARBA00022737"/>
    </source>
</evidence>
<dbReference type="AlphaFoldDB" id="A0A8M8UTD3"/>
<name>A0A8M8UTD3_SESIN</name>
<dbReference type="GeneID" id="110011460"/>
<sequence length="292" mass="33008">MLQMLDLSNNRIIGEVPNWIWEIGNGALTHLDHSSNLLVSLQKPYHFPSSLSYLDLHSNILQGELPPLPQDANYIDYSNNNFEKSIPPNIVNSTDYLIYLSLSNNSLSGAIPTSFCTATRLDVLDLSANRLSGSILPCLVEKVEHLAVLNLGGNNISGHIPDTFSIYCSLKILDMSQNYLEGRLLVSLANCKSLQVLNVRNNNIYDGFPCMLPSSLRVLVLRSNRFHGQVRCSRSWKDLQIIDIASNNFTGYLYTKSFWGMMLEKDARLESDYNHYDRRFGFGVEYYLATVK</sequence>
<dbReference type="RefSeq" id="XP_020547245.1">
    <property type="nucleotide sequence ID" value="XM_020691586.1"/>
</dbReference>
<keyword evidence="3" id="KW-0677">Repeat</keyword>
<keyword evidence="4" id="KW-1185">Reference proteome</keyword>
<evidence type="ECO:0000256" key="1">
    <source>
        <dbReference type="ARBA" id="ARBA00009592"/>
    </source>
</evidence>
<dbReference type="InterPro" id="IPR032675">
    <property type="entry name" value="LRR_dom_sf"/>
</dbReference>
<dbReference type="KEGG" id="sind:110011460"/>
<dbReference type="InterPro" id="IPR001611">
    <property type="entry name" value="Leu-rich_rpt"/>
</dbReference>
<dbReference type="OrthoDB" id="442066at2759"/>
<proteinExistence type="inferred from homology"/>
<dbReference type="Pfam" id="PF00560">
    <property type="entry name" value="LRR_1"/>
    <property type="match status" value="2"/>
</dbReference>
<reference evidence="5" key="1">
    <citation type="submission" date="2025-08" db="UniProtKB">
        <authorList>
            <consortium name="RefSeq"/>
        </authorList>
    </citation>
    <scope>IDENTIFICATION</scope>
</reference>
<dbReference type="Proteomes" id="UP000504604">
    <property type="component" value="Unplaced"/>
</dbReference>
<keyword evidence="2" id="KW-0433">Leucine-rich repeat</keyword>
<organism evidence="4 5">
    <name type="scientific">Sesamum indicum</name>
    <name type="common">Oriental sesame</name>
    <name type="synonym">Sesamum orientale</name>
    <dbReference type="NCBI Taxonomy" id="4182"/>
    <lineage>
        <taxon>Eukaryota</taxon>
        <taxon>Viridiplantae</taxon>
        <taxon>Streptophyta</taxon>
        <taxon>Embryophyta</taxon>
        <taxon>Tracheophyta</taxon>
        <taxon>Spermatophyta</taxon>
        <taxon>Magnoliopsida</taxon>
        <taxon>eudicotyledons</taxon>
        <taxon>Gunneridae</taxon>
        <taxon>Pentapetalae</taxon>
        <taxon>asterids</taxon>
        <taxon>lamiids</taxon>
        <taxon>Lamiales</taxon>
        <taxon>Pedaliaceae</taxon>
        <taxon>Sesamum</taxon>
    </lineage>
</organism>
<evidence type="ECO:0000313" key="5">
    <source>
        <dbReference type="RefSeq" id="XP_020547245.1"/>
    </source>
</evidence>
<gene>
    <name evidence="5" type="primary">LOC110011460</name>
</gene>
<feature type="non-terminal residue" evidence="5">
    <location>
        <position position="292"/>
    </location>
</feature>
<evidence type="ECO:0000256" key="2">
    <source>
        <dbReference type="ARBA" id="ARBA00022614"/>
    </source>
</evidence>
<accession>A0A8M8UTD3</accession>
<dbReference type="SUPFAM" id="SSF52058">
    <property type="entry name" value="L domain-like"/>
    <property type="match status" value="1"/>
</dbReference>
<dbReference type="InterPro" id="IPR051502">
    <property type="entry name" value="RLP_Defense_Trigger"/>
</dbReference>
<dbReference type="Gene3D" id="3.80.10.10">
    <property type="entry name" value="Ribonuclease Inhibitor"/>
    <property type="match status" value="1"/>
</dbReference>
<comment type="similarity">
    <text evidence="1">Belongs to the RLP family.</text>
</comment>
<dbReference type="Pfam" id="PF13855">
    <property type="entry name" value="LRR_8"/>
    <property type="match status" value="2"/>
</dbReference>
<dbReference type="PANTHER" id="PTHR48062:SF67">
    <property type="entry name" value="LEUCINE-RICH REPEAT-CONTAINING N-TERMINAL PLANT-TYPE DOMAIN-CONTAINING PROTEIN"/>
    <property type="match status" value="1"/>
</dbReference>
<protein>
    <submittedName>
        <fullName evidence="5">Receptor-like protein 12</fullName>
    </submittedName>
</protein>
<evidence type="ECO:0000313" key="4">
    <source>
        <dbReference type="Proteomes" id="UP000504604"/>
    </source>
</evidence>